<feature type="chain" id="PRO_5002801039" evidence="1">
    <location>
        <begin position="22"/>
        <end position="120"/>
    </location>
</feature>
<sequence length="120" mass="12865">MVWRVPPFLLPILFLASHVGAAVDLTLLANLRLTDPQRFFLTCVSGEAGAGRGSDAWGPGHPCAWRATVRTRSRFAASPSPRTSWASSPAWAVLGRGARASSTCTTALEPTCFQTRSHTL</sequence>
<keyword evidence="1" id="KW-0732">Signal</keyword>
<evidence type="ECO:0000313" key="2">
    <source>
        <dbReference type="EMBL" id="BAG62316.1"/>
    </source>
</evidence>
<dbReference type="PeptideAtlas" id="B4DUF4"/>
<accession>B4DUF4</accession>
<keyword evidence="2" id="KW-0808">Transferase</keyword>
<dbReference type="GO" id="GO:0016301">
    <property type="term" value="F:kinase activity"/>
    <property type="evidence" value="ECO:0007669"/>
    <property type="project" value="UniProtKB-KW"/>
</dbReference>
<organism evidence="2">
    <name type="scientific">Homo sapiens</name>
    <name type="common">Human</name>
    <dbReference type="NCBI Taxonomy" id="9606"/>
    <lineage>
        <taxon>Eukaryota</taxon>
        <taxon>Metazoa</taxon>
        <taxon>Chordata</taxon>
        <taxon>Craniata</taxon>
        <taxon>Vertebrata</taxon>
        <taxon>Euteleostomi</taxon>
        <taxon>Mammalia</taxon>
        <taxon>Eutheria</taxon>
        <taxon>Euarchontoglires</taxon>
        <taxon>Primates</taxon>
        <taxon>Haplorrhini</taxon>
        <taxon>Catarrhini</taxon>
        <taxon>Hominidae</taxon>
        <taxon>Homo</taxon>
    </lineage>
</organism>
<dbReference type="AlphaFoldDB" id="B4DUF4"/>
<evidence type="ECO:0000256" key="1">
    <source>
        <dbReference type="SAM" id="SignalP"/>
    </source>
</evidence>
<keyword evidence="2" id="KW-0675">Receptor</keyword>
<protein>
    <submittedName>
        <fullName evidence="2">cDNA FLJ51684, moderately similar to Tyrosine-protein kinase receptor Tie-1</fullName>
    </submittedName>
</protein>
<reference evidence="2" key="1">
    <citation type="submission" date="2007-10" db="EMBL/GenBank/DDBJ databases">
        <title>NEDO human cDNA sequencing project focused on splicing variants.</title>
        <authorList>
            <person name="Wakamatsu A."/>
            <person name="Yamamoto J."/>
            <person name="Kimura K."/>
            <person name="Ishii S."/>
            <person name="Watanabe K."/>
            <person name="Sugiyama A."/>
            <person name="Murakawa K."/>
            <person name="Kaida T."/>
            <person name="Tsuchiya K."/>
            <person name="Fukuzumi Y."/>
            <person name="Kumagai A."/>
            <person name="Oishi Y."/>
            <person name="Yamamoto S."/>
            <person name="Ono Y."/>
            <person name="Komori Y."/>
            <person name="Yamazaki M."/>
            <person name="Kisu Y."/>
            <person name="Nishikawa T."/>
            <person name="Sugano S."/>
            <person name="Nomura N."/>
            <person name="Isogai T."/>
        </authorList>
    </citation>
    <scope>NUCLEOTIDE SEQUENCE</scope>
</reference>
<keyword evidence="2" id="KW-0418">Kinase</keyword>
<dbReference type="EMBL" id="AK300623">
    <property type="protein sequence ID" value="BAG62316.1"/>
    <property type="molecule type" value="mRNA"/>
</dbReference>
<name>B4DUF4_HUMAN</name>
<feature type="signal peptide" evidence="1">
    <location>
        <begin position="1"/>
        <end position="21"/>
    </location>
</feature>
<proteinExistence type="evidence at transcript level"/>